<evidence type="ECO:0008006" key="4">
    <source>
        <dbReference type="Google" id="ProtNLM"/>
    </source>
</evidence>
<accession>A0ABQ2P1Z8</accession>
<evidence type="ECO:0000256" key="1">
    <source>
        <dbReference type="SAM" id="Phobius"/>
    </source>
</evidence>
<dbReference type="EMBL" id="BMLW01000018">
    <property type="protein sequence ID" value="GGP16141.1"/>
    <property type="molecule type" value="Genomic_DNA"/>
</dbReference>
<comment type="caution">
    <text evidence="2">The sequence shown here is derived from an EMBL/GenBank/DDBJ whole genome shotgun (WGS) entry which is preliminary data.</text>
</comment>
<keyword evidence="1" id="KW-1133">Transmembrane helix</keyword>
<protein>
    <recommendedName>
        <fullName evidence="4">Sensor histidine kinase</fullName>
    </recommendedName>
</protein>
<keyword evidence="1" id="KW-0812">Transmembrane</keyword>
<name>A0ABQ2P1Z8_9BACI</name>
<proteinExistence type="predicted"/>
<keyword evidence="1" id="KW-0472">Membrane</keyword>
<evidence type="ECO:0000313" key="2">
    <source>
        <dbReference type="EMBL" id="GGP16141.1"/>
    </source>
</evidence>
<sequence length="121" mass="13943">MGFKYHRLQWKLTLYYIFITFIVLLVLEVIALVLFFSFVMYNKGHALELQAGIQAQILSDNFNGPFINKTNLETALKDWELEIGVEFEGFSTVMDRDGEMIAMSGSELKKIDIQSELPKEV</sequence>
<feature type="transmembrane region" description="Helical" evidence="1">
    <location>
        <begin position="12"/>
        <end position="41"/>
    </location>
</feature>
<gene>
    <name evidence="2" type="ORF">GCM10011346_46930</name>
</gene>
<evidence type="ECO:0000313" key="3">
    <source>
        <dbReference type="Proteomes" id="UP000641206"/>
    </source>
</evidence>
<dbReference type="Proteomes" id="UP000641206">
    <property type="component" value="Unassembled WGS sequence"/>
</dbReference>
<organism evidence="2 3">
    <name type="scientific">Oceanobacillus neutriphilus</name>
    <dbReference type="NCBI Taxonomy" id="531815"/>
    <lineage>
        <taxon>Bacteria</taxon>
        <taxon>Bacillati</taxon>
        <taxon>Bacillota</taxon>
        <taxon>Bacilli</taxon>
        <taxon>Bacillales</taxon>
        <taxon>Bacillaceae</taxon>
        <taxon>Oceanobacillus</taxon>
    </lineage>
</organism>
<keyword evidence="3" id="KW-1185">Reference proteome</keyword>
<reference evidence="3" key="1">
    <citation type="journal article" date="2019" name="Int. J. Syst. Evol. Microbiol.">
        <title>The Global Catalogue of Microorganisms (GCM) 10K type strain sequencing project: providing services to taxonomists for standard genome sequencing and annotation.</title>
        <authorList>
            <consortium name="The Broad Institute Genomics Platform"/>
            <consortium name="The Broad Institute Genome Sequencing Center for Infectious Disease"/>
            <person name="Wu L."/>
            <person name="Ma J."/>
        </authorList>
    </citation>
    <scope>NUCLEOTIDE SEQUENCE [LARGE SCALE GENOMIC DNA]</scope>
    <source>
        <strain evidence="3">CGMCC 1.7693</strain>
    </source>
</reference>